<comment type="caution">
    <text evidence="1">The sequence shown here is derived from an EMBL/GenBank/DDBJ whole genome shotgun (WGS) entry which is preliminary data.</text>
</comment>
<accession>A0A1F5BVE3</accession>
<evidence type="ECO:0000313" key="2">
    <source>
        <dbReference type="Proteomes" id="UP000176650"/>
    </source>
</evidence>
<dbReference type="EMBL" id="MEYS01000001">
    <property type="protein sequence ID" value="OGD34538.1"/>
    <property type="molecule type" value="Genomic_DNA"/>
</dbReference>
<dbReference type="Proteomes" id="UP000176650">
    <property type="component" value="Unassembled WGS sequence"/>
</dbReference>
<sequence length="76" mass="8527">MSEQSVSEKLLQAAVYKRVSDELGKLFQQLAEFTDKMNMEDAKKAKALLLNMVACGSSEFIAKMADRIDKLKSQPE</sequence>
<protein>
    <submittedName>
        <fullName evidence="1">Uncharacterized protein</fullName>
    </submittedName>
</protein>
<dbReference type="STRING" id="1797298.A2988_03430"/>
<proteinExistence type="predicted"/>
<reference evidence="1 2" key="1">
    <citation type="journal article" date="2016" name="Nat. Commun.">
        <title>Thousands of microbial genomes shed light on interconnected biogeochemical processes in an aquifer system.</title>
        <authorList>
            <person name="Anantharaman K."/>
            <person name="Brown C.T."/>
            <person name="Hug L.A."/>
            <person name="Sharon I."/>
            <person name="Castelle C.J."/>
            <person name="Probst A.J."/>
            <person name="Thomas B.C."/>
            <person name="Singh A."/>
            <person name="Wilkins M.J."/>
            <person name="Karaoz U."/>
            <person name="Brodie E.L."/>
            <person name="Williams K.H."/>
            <person name="Hubbard S.S."/>
            <person name="Banfield J.F."/>
        </authorList>
    </citation>
    <scope>NUCLEOTIDE SEQUENCE [LARGE SCALE GENOMIC DNA]</scope>
</reference>
<evidence type="ECO:0000313" key="1">
    <source>
        <dbReference type="EMBL" id="OGD34538.1"/>
    </source>
</evidence>
<name>A0A1F5BVE3_9BACT</name>
<gene>
    <name evidence="1" type="ORF">A2988_03430</name>
</gene>
<dbReference type="AlphaFoldDB" id="A0A1F5BVE3"/>
<organism evidence="1 2">
    <name type="scientific">Candidatus Azambacteria bacterium RIFCSPLOWO2_01_FULL_46_25</name>
    <dbReference type="NCBI Taxonomy" id="1797298"/>
    <lineage>
        <taxon>Bacteria</taxon>
        <taxon>Candidatus Azamiibacteriota</taxon>
    </lineage>
</organism>